<comment type="caution">
    <text evidence="2">The sequence shown here is derived from an EMBL/GenBank/DDBJ whole genome shotgun (WGS) entry which is preliminary data.</text>
</comment>
<proteinExistence type="predicted"/>
<dbReference type="AlphaFoldDB" id="J8HF12"/>
<dbReference type="RefSeq" id="WP_002167234.1">
    <property type="nucleotide sequence ID" value="NZ_JH792319.1"/>
</dbReference>
<protein>
    <recommendedName>
        <fullName evidence="1">Helix-turn-helix domain-containing protein</fullName>
    </recommendedName>
</protein>
<dbReference type="HOGENOM" id="CLU_146494_0_0_9"/>
<dbReference type="Proteomes" id="UP000006960">
    <property type="component" value="Unassembled WGS sequence"/>
</dbReference>
<evidence type="ECO:0000313" key="2">
    <source>
        <dbReference type="EMBL" id="EJR24475.1"/>
    </source>
</evidence>
<accession>J8HF12</accession>
<evidence type="ECO:0000313" key="3">
    <source>
        <dbReference type="Proteomes" id="UP000006960"/>
    </source>
</evidence>
<feature type="domain" description="Helix-turn-helix" evidence="1">
    <location>
        <begin position="101"/>
        <end position="153"/>
    </location>
</feature>
<sequence length="154" mass="17843">MIAERIYKGMNPEKTWDLAIFKVREGLYYLTWENPKKSFKGLADSESLSVEELEISWENSNLNNLIVFKGDEKIILDELLYNMEDFPFRDVNWGDLDLSNNEIMSSTEACEEWGIDSSTLRKRIGDFPEGTIRKISTTYAVTKFGMRCVFGSKK</sequence>
<evidence type="ECO:0000259" key="1">
    <source>
        <dbReference type="Pfam" id="PF20038"/>
    </source>
</evidence>
<gene>
    <name evidence="2" type="ORF">IIG_05971</name>
</gene>
<dbReference type="EMBL" id="AHEU01000060">
    <property type="protein sequence ID" value="EJR24475.1"/>
    <property type="molecule type" value="Genomic_DNA"/>
</dbReference>
<dbReference type="InterPro" id="IPR045403">
    <property type="entry name" value="HTH_59_Firmicutes_type"/>
</dbReference>
<dbReference type="PATRIC" id="fig|1053226.3.peg.6077"/>
<name>J8HF12_BACCE</name>
<organism evidence="2 3">
    <name type="scientific">Bacillus cereus VD048</name>
    <dbReference type="NCBI Taxonomy" id="1053226"/>
    <lineage>
        <taxon>Bacteria</taxon>
        <taxon>Bacillati</taxon>
        <taxon>Bacillota</taxon>
        <taxon>Bacilli</taxon>
        <taxon>Bacillales</taxon>
        <taxon>Bacillaceae</taxon>
        <taxon>Bacillus</taxon>
        <taxon>Bacillus cereus group</taxon>
    </lineage>
</organism>
<reference evidence="2 3" key="1">
    <citation type="submission" date="2012-04" db="EMBL/GenBank/DDBJ databases">
        <title>The Genome Sequence of Bacillus cereus VD048.</title>
        <authorList>
            <consortium name="The Broad Institute Genome Sequencing Platform"/>
            <consortium name="The Broad Institute Genome Sequencing Center for Infectious Disease"/>
            <person name="Feldgarden M."/>
            <person name="Van der Auwera G.A."/>
            <person name="Mahillon J."/>
            <person name="Duprez V."/>
            <person name="Timmery S."/>
            <person name="Mattelet C."/>
            <person name="Dierick K."/>
            <person name="Sun M."/>
            <person name="Yu Z."/>
            <person name="Zhu L."/>
            <person name="Hu X."/>
            <person name="Shank E.B."/>
            <person name="Swiecicka I."/>
            <person name="Hansen B.M."/>
            <person name="Andrup L."/>
            <person name="Young S.K."/>
            <person name="Zeng Q."/>
            <person name="Gargeya S."/>
            <person name="Fitzgerald M."/>
            <person name="Haas B."/>
            <person name="Abouelleil A."/>
            <person name="Alvarado L."/>
            <person name="Arachchi H.M."/>
            <person name="Berlin A."/>
            <person name="Chapman S.B."/>
            <person name="Goldberg J."/>
            <person name="Griggs A."/>
            <person name="Gujja S."/>
            <person name="Hansen M."/>
            <person name="Howarth C."/>
            <person name="Imamovic A."/>
            <person name="Larimer J."/>
            <person name="McCowen C."/>
            <person name="Montmayeur A."/>
            <person name="Murphy C."/>
            <person name="Neiman D."/>
            <person name="Pearson M."/>
            <person name="Priest M."/>
            <person name="Roberts A."/>
            <person name="Saif S."/>
            <person name="Shea T."/>
            <person name="Sisk P."/>
            <person name="Sykes S."/>
            <person name="Wortman J."/>
            <person name="Nusbaum C."/>
            <person name="Birren B."/>
        </authorList>
    </citation>
    <scope>NUCLEOTIDE SEQUENCE [LARGE SCALE GENOMIC DNA]</scope>
    <source>
        <strain evidence="2 3">VD048</strain>
    </source>
</reference>
<dbReference type="Pfam" id="PF20038">
    <property type="entry name" value="HTH_59"/>
    <property type="match status" value="1"/>
</dbReference>